<evidence type="ECO:0000313" key="1">
    <source>
        <dbReference type="EMBL" id="MCH80323.1"/>
    </source>
</evidence>
<dbReference type="PANTHER" id="PTHR15503">
    <property type="entry name" value="LDOC1 RELATED"/>
    <property type="match status" value="1"/>
</dbReference>
<dbReference type="AlphaFoldDB" id="A0A392LZ84"/>
<dbReference type="CDD" id="cd00303">
    <property type="entry name" value="retropepsin_like"/>
    <property type="match status" value="1"/>
</dbReference>
<name>A0A392LZ84_9FABA</name>
<organism evidence="1 2">
    <name type="scientific">Trifolium medium</name>
    <dbReference type="NCBI Taxonomy" id="97028"/>
    <lineage>
        <taxon>Eukaryota</taxon>
        <taxon>Viridiplantae</taxon>
        <taxon>Streptophyta</taxon>
        <taxon>Embryophyta</taxon>
        <taxon>Tracheophyta</taxon>
        <taxon>Spermatophyta</taxon>
        <taxon>Magnoliopsida</taxon>
        <taxon>eudicotyledons</taxon>
        <taxon>Gunneridae</taxon>
        <taxon>Pentapetalae</taxon>
        <taxon>rosids</taxon>
        <taxon>fabids</taxon>
        <taxon>Fabales</taxon>
        <taxon>Fabaceae</taxon>
        <taxon>Papilionoideae</taxon>
        <taxon>50 kb inversion clade</taxon>
        <taxon>NPAAA clade</taxon>
        <taxon>Hologalegina</taxon>
        <taxon>IRL clade</taxon>
        <taxon>Trifolieae</taxon>
        <taxon>Trifolium</taxon>
    </lineage>
</organism>
<sequence>MAKFLKLPIEPIPNFNVLVGNGQKITAEGKISDLTVFIQGHDITVPVFLLPFAGADLILGSSWLATLGPHVADYGALNLKFFYNGKFVTLQGQPATSPGPAQLHHLVRLQNTHAIYELFTVQCFHITTEESFTLDIPDDMPPDLAQLLLSYSHLFQTPNCLPPQRAQDHSIPLMDESKVVKVRPYRYPHSQKAQIELMVTEMLQQSIIQPSTSPFSSPIILVKKERWHLEVLHGLSCSKCSYCQGQVSFAYCR</sequence>
<dbReference type="Proteomes" id="UP000265520">
    <property type="component" value="Unassembled WGS sequence"/>
</dbReference>
<comment type="caution">
    <text evidence="1">The sequence shown here is derived from an EMBL/GenBank/DDBJ whole genome shotgun (WGS) entry which is preliminary data.</text>
</comment>
<dbReference type="InterPro" id="IPR032567">
    <property type="entry name" value="RTL1-rel"/>
</dbReference>
<keyword evidence="2" id="KW-1185">Reference proteome</keyword>
<dbReference type="PANTHER" id="PTHR15503:SF22">
    <property type="entry name" value="TRANSPOSON TY3-I GAG POLYPROTEIN"/>
    <property type="match status" value="1"/>
</dbReference>
<proteinExistence type="predicted"/>
<gene>
    <name evidence="1" type="ORF">A2U01_0001090</name>
</gene>
<reference evidence="1 2" key="1">
    <citation type="journal article" date="2018" name="Front. Plant Sci.">
        <title>Red Clover (Trifolium pratense) and Zigzag Clover (T. medium) - A Picture of Genomic Similarities and Differences.</title>
        <authorList>
            <person name="Dluhosova J."/>
            <person name="Istvanek J."/>
            <person name="Nedelnik J."/>
            <person name="Repkova J."/>
        </authorList>
    </citation>
    <scope>NUCLEOTIDE SEQUENCE [LARGE SCALE GENOMIC DNA]</scope>
    <source>
        <strain evidence="2">cv. 10/8</strain>
        <tissue evidence="1">Leaf</tissue>
    </source>
</reference>
<dbReference type="SUPFAM" id="SSF56672">
    <property type="entry name" value="DNA/RNA polymerases"/>
    <property type="match status" value="1"/>
</dbReference>
<dbReference type="InterPro" id="IPR043502">
    <property type="entry name" value="DNA/RNA_pol_sf"/>
</dbReference>
<dbReference type="InterPro" id="IPR021109">
    <property type="entry name" value="Peptidase_aspartic_dom_sf"/>
</dbReference>
<dbReference type="Gene3D" id="3.10.10.10">
    <property type="entry name" value="HIV Type 1 Reverse Transcriptase, subunit A, domain 1"/>
    <property type="match status" value="1"/>
</dbReference>
<accession>A0A392LZ84</accession>
<protein>
    <submittedName>
        <fullName evidence="1">Uncharacterized protein</fullName>
    </submittedName>
</protein>
<dbReference type="Gene3D" id="2.40.70.10">
    <property type="entry name" value="Acid Proteases"/>
    <property type="match status" value="1"/>
</dbReference>
<evidence type="ECO:0000313" key="2">
    <source>
        <dbReference type="Proteomes" id="UP000265520"/>
    </source>
</evidence>
<dbReference type="EMBL" id="LXQA010000923">
    <property type="protein sequence ID" value="MCH80323.1"/>
    <property type="molecule type" value="Genomic_DNA"/>
</dbReference>